<sequence>MAAGMLDGTVSTGFCLYLYAWKLD</sequence>
<organism evidence="1">
    <name type="scientific">Arundo donax</name>
    <name type="common">Giant reed</name>
    <name type="synonym">Donax arundinaceus</name>
    <dbReference type="NCBI Taxonomy" id="35708"/>
    <lineage>
        <taxon>Eukaryota</taxon>
        <taxon>Viridiplantae</taxon>
        <taxon>Streptophyta</taxon>
        <taxon>Embryophyta</taxon>
        <taxon>Tracheophyta</taxon>
        <taxon>Spermatophyta</taxon>
        <taxon>Magnoliopsida</taxon>
        <taxon>Liliopsida</taxon>
        <taxon>Poales</taxon>
        <taxon>Poaceae</taxon>
        <taxon>PACMAD clade</taxon>
        <taxon>Arundinoideae</taxon>
        <taxon>Arundineae</taxon>
        <taxon>Arundo</taxon>
    </lineage>
</organism>
<evidence type="ECO:0000313" key="1">
    <source>
        <dbReference type="EMBL" id="JAD98035.1"/>
    </source>
</evidence>
<name>A0A0A9EJK3_ARUDO</name>
<reference evidence="1" key="2">
    <citation type="journal article" date="2015" name="Data Brief">
        <title>Shoot transcriptome of the giant reed, Arundo donax.</title>
        <authorList>
            <person name="Barrero R.A."/>
            <person name="Guerrero F.D."/>
            <person name="Moolhuijzen P."/>
            <person name="Goolsby J.A."/>
            <person name="Tidwell J."/>
            <person name="Bellgard S.E."/>
            <person name="Bellgard M.I."/>
        </authorList>
    </citation>
    <scope>NUCLEOTIDE SEQUENCE</scope>
    <source>
        <tissue evidence="1">Shoot tissue taken approximately 20 cm above the soil surface</tissue>
    </source>
</reference>
<protein>
    <submittedName>
        <fullName evidence="1">Uncharacterized protein</fullName>
    </submittedName>
</protein>
<accession>A0A0A9EJK3</accession>
<reference evidence="1" key="1">
    <citation type="submission" date="2014-09" db="EMBL/GenBank/DDBJ databases">
        <authorList>
            <person name="Magalhaes I.L.F."/>
            <person name="Oliveira U."/>
            <person name="Santos F.R."/>
            <person name="Vidigal T.H.D.A."/>
            <person name="Brescovit A.D."/>
            <person name="Santos A.J."/>
        </authorList>
    </citation>
    <scope>NUCLEOTIDE SEQUENCE</scope>
    <source>
        <tissue evidence="1">Shoot tissue taken approximately 20 cm above the soil surface</tissue>
    </source>
</reference>
<proteinExistence type="predicted"/>
<dbReference type="AlphaFoldDB" id="A0A0A9EJK3"/>
<dbReference type="EMBL" id="GBRH01199860">
    <property type="protein sequence ID" value="JAD98035.1"/>
    <property type="molecule type" value="Transcribed_RNA"/>
</dbReference>